<accession>A0A1M7MIY3</accession>
<feature type="transmembrane region" description="Helical" evidence="1">
    <location>
        <begin position="20"/>
        <end position="45"/>
    </location>
</feature>
<name>A0A1M7MIY3_RUMFL</name>
<keyword evidence="1" id="KW-1133">Transmembrane helix</keyword>
<keyword evidence="1" id="KW-0472">Membrane</keyword>
<evidence type="ECO:0000313" key="3">
    <source>
        <dbReference type="Proteomes" id="UP000184394"/>
    </source>
</evidence>
<dbReference type="EMBL" id="FRCT01000023">
    <property type="protein sequence ID" value="SHM90787.1"/>
    <property type="molecule type" value="Genomic_DNA"/>
</dbReference>
<evidence type="ECO:0000313" key="2">
    <source>
        <dbReference type="EMBL" id="SHM90787.1"/>
    </source>
</evidence>
<reference evidence="2 3" key="1">
    <citation type="submission" date="2016-11" db="EMBL/GenBank/DDBJ databases">
        <authorList>
            <person name="Jaros S."/>
            <person name="Januszkiewicz K."/>
            <person name="Wedrychowicz H."/>
        </authorList>
    </citation>
    <scope>NUCLEOTIDE SEQUENCE [LARGE SCALE GENOMIC DNA]</scope>
    <source>
        <strain evidence="2 3">Y1</strain>
    </source>
</reference>
<proteinExistence type="predicted"/>
<sequence length="139" mass="15459">MSAGGYTGIQTRVKGADMKFIWKCLKIMVGMIFICGVVVAGYTAFQIKQYQKVPVITPKEQLAFSANSEIYISEMADFESCYNAEIMSAEWEDGGYEKLTIMSDGKSIIIGDRKGRLNVMVKAKGDRQDISCEICLTIK</sequence>
<evidence type="ECO:0008006" key="4">
    <source>
        <dbReference type="Google" id="ProtNLM"/>
    </source>
</evidence>
<evidence type="ECO:0000256" key="1">
    <source>
        <dbReference type="SAM" id="Phobius"/>
    </source>
</evidence>
<keyword evidence="1" id="KW-0812">Transmembrane</keyword>
<protein>
    <recommendedName>
        <fullName evidence="4">Ig-like domain (Group 2)</fullName>
    </recommendedName>
</protein>
<dbReference type="AlphaFoldDB" id="A0A1M7MIY3"/>
<gene>
    <name evidence="2" type="ORF">SAMN04487860_1239</name>
</gene>
<organism evidence="2 3">
    <name type="scientific">Ruminococcus flavefaciens</name>
    <dbReference type="NCBI Taxonomy" id="1265"/>
    <lineage>
        <taxon>Bacteria</taxon>
        <taxon>Bacillati</taxon>
        <taxon>Bacillota</taxon>
        <taxon>Clostridia</taxon>
        <taxon>Eubacteriales</taxon>
        <taxon>Oscillospiraceae</taxon>
        <taxon>Ruminococcus</taxon>
    </lineage>
</organism>
<dbReference type="Proteomes" id="UP000184394">
    <property type="component" value="Unassembled WGS sequence"/>
</dbReference>